<organism evidence="3">
    <name type="scientific">Bradyrhizobium diazoefficiens</name>
    <dbReference type="NCBI Taxonomy" id="1355477"/>
    <lineage>
        <taxon>Bacteria</taxon>
        <taxon>Pseudomonadati</taxon>
        <taxon>Pseudomonadota</taxon>
        <taxon>Alphaproteobacteria</taxon>
        <taxon>Hyphomicrobiales</taxon>
        <taxon>Nitrobacteraceae</taxon>
        <taxon>Bradyrhizobium</taxon>
    </lineage>
</organism>
<dbReference type="PROSITE" id="PS50005">
    <property type="entry name" value="TPR"/>
    <property type="match status" value="1"/>
</dbReference>
<dbReference type="AlphaFoldDB" id="A0A810AT88"/>
<dbReference type="EMBL" id="AP023096">
    <property type="protein sequence ID" value="BCE66970.1"/>
    <property type="molecule type" value="Genomic_DNA"/>
</dbReference>
<dbReference type="Gene3D" id="1.25.40.10">
    <property type="entry name" value="Tetratricopeptide repeat domain"/>
    <property type="match status" value="1"/>
</dbReference>
<evidence type="ECO:0000313" key="4">
    <source>
        <dbReference type="EMBL" id="BCE75578.1"/>
    </source>
</evidence>
<reference evidence="2" key="1">
    <citation type="submission" date="2020-05" db="EMBL/GenBank/DDBJ databases">
        <title>Complete genome sequence of Bradyrhizobium diazoefficiens XF5 isolated from soybean nodule.</title>
        <authorList>
            <person name="Noda R."/>
            <person name="Kakizaki K."/>
            <person name="Minamisawa K."/>
        </authorList>
    </citation>
    <scope>NUCLEOTIDE SEQUENCE</scope>
    <source>
        <strain evidence="2">XF5</strain>
    </source>
</reference>
<dbReference type="GeneID" id="46492450"/>
<dbReference type="RefSeq" id="WP_038967958.1">
    <property type="nucleotide sequence ID" value="NZ_AJQI01000450.1"/>
</dbReference>
<name>A0A810AT88_9BRAD</name>
<evidence type="ECO:0008006" key="5">
    <source>
        <dbReference type="Google" id="ProtNLM"/>
    </source>
</evidence>
<sequence length="95" mass="10244">MARTALDLLELEKLALGAMNAGHLKEAAALYAEIVALNPGWEHGTALYSLACCYEDLGELTSAEECYRRALSYEPESPTFIGGLASFLHLHGSQS</sequence>
<keyword evidence="1" id="KW-0802">TPR repeat</keyword>
<dbReference type="SMART" id="SM00028">
    <property type="entry name" value="TPR"/>
    <property type="match status" value="2"/>
</dbReference>
<protein>
    <recommendedName>
        <fullName evidence="5">Tetratricopeptide repeat protein</fullName>
    </recommendedName>
</protein>
<dbReference type="InterPro" id="IPR011990">
    <property type="entry name" value="TPR-like_helical_dom_sf"/>
</dbReference>
<dbReference type="InterPro" id="IPR019734">
    <property type="entry name" value="TPR_rpt"/>
</dbReference>
<gene>
    <name evidence="2" type="ORF">XF5B_58050</name>
    <name evidence="3" type="ORF">XF6B_57690</name>
    <name evidence="4" type="ORF">XF8B_56890</name>
</gene>
<evidence type="ECO:0000256" key="1">
    <source>
        <dbReference type="PROSITE-ProRule" id="PRU00339"/>
    </source>
</evidence>
<dbReference type="EMBL" id="AP023097">
    <property type="protein sequence ID" value="BCE75578.1"/>
    <property type="molecule type" value="Genomic_DNA"/>
</dbReference>
<reference evidence="3" key="2">
    <citation type="submission" date="2020-05" db="EMBL/GenBank/DDBJ databases">
        <title>Complete genome sequence of Bradyrhizobium diazoefficiens XF6 isolated from soybean nodule.</title>
        <authorList>
            <person name="Noda R."/>
            <person name="Kakizaki K."/>
            <person name="Minamisawa K."/>
        </authorList>
    </citation>
    <scope>NUCLEOTIDE SEQUENCE</scope>
    <source>
        <strain evidence="3">XF6</strain>
    </source>
</reference>
<evidence type="ECO:0000313" key="2">
    <source>
        <dbReference type="EMBL" id="BCE58293.1"/>
    </source>
</evidence>
<accession>A0A810AT88</accession>
<dbReference type="Pfam" id="PF00515">
    <property type="entry name" value="TPR_1"/>
    <property type="match status" value="1"/>
</dbReference>
<proteinExistence type="predicted"/>
<feature type="repeat" description="TPR" evidence="1">
    <location>
        <begin position="44"/>
        <end position="77"/>
    </location>
</feature>
<evidence type="ECO:0000313" key="3">
    <source>
        <dbReference type="EMBL" id="BCE66970.1"/>
    </source>
</evidence>
<dbReference type="SUPFAM" id="SSF48452">
    <property type="entry name" value="TPR-like"/>
    <property type="match status" value="1"/>
</dbReference>
<dbReference type="EMBL" id="AP023095">
    <property type="protein sequence ID" value="BCE58293.1"/>
    <property type="molecule type" value="Genomic_DNA"/>
</dbReference>
<reference evidence="4" key="3">
    <citation type="submission" date="2020-05" db="EMBL/GenBank/DDBJ databases">
        <title>Complete genome sequence of Bradyrhizobium diazoefficiens XF8 isolated from soybean nodule.</title>
        <authorList>
            <person name="Noda R."/>
            <person name="Kakizaki K."/>
            <person name="Minamisawa K."/>
        </authorList>
    </citation>
    <scope>NUCLEOTIDE SEQUENCE</scope>
    <source>
        <strain evidence="4">XF8</strain>
    </source>
</reference>